<dbReference type="NCBIfam" id="TIGR01665">
    <property type="entry name" value="put_anti_recept"/>
    <property type="match status" value="1"/>
</dbReference>
<feature type="coiled-coil region" evidence="1">
    <location>
        <begin position="480"/>
        <end position="552"/>
    </location>
</feature>
<organism evidence="3 4">
    <name type="scientific">Bacillus cereus</name>
    <dbReference type="NCBI Taxonomy" id="1396"/>
    <lineage>
        <taxon>Bacteria</taxon>
        <taxon>Bacillati</taxon>
        <taxon>Bacillota</taxon>
        <taxon>Bacilli</taxon>
        <taxon>Bacillales</taxon>
        <taxon>Bacillaceae</taxon>
        <taxon>Bacillus</taxon>
        <taxon>Bacillus cereus group</taxon>
    </lineage>
</organism>
<dbReference type="EMBL" id="JAUIQW010000001">
    <property type="protein sequence ID" value="MDN4874621.1"/>
    <property type="molecule type" value="Genomic_DNA"/>
</dbReference>
<sequence length="2063" mass="231977">MQNTELHIIDFKTQSIVATFQDQDYWDDMREWELKNNVDILEFKVFDGTRQAIALQQQNLVLRQDREGNVIPYTIEDEVEKTASDRSITVRAVGSWTGLRKANFIRPQKLEGLTAHQYVALATAGTKWQPGNIAYASFRTMTLDEFTDPLTLLKKTATLFNLELNYRVEVDGNTITGWFVDLVEKIGRVTRKEIELGKDLINVTRIEHTKNICTALLGFARGEDNEVITIEKINNGSPYIVDNEAFQRWSENGQHKYGFYQPETEGEIDAKRLMTLMKTEMEKRKNSSVGYEVDALDIAEVFGLRHELIMKGDTIGIKDTAFTPALYLEARAIGGKESNTNPDRNKYTFGEYHEIVDYDAEMRRMYNRVQGLLENKAGKPMLDQLNKLVQEQESKMNEVIETNKRVTEITEKLNEMVTNNSVTIHDGPNAPTEGLKEGKSLWLDTSNGKPGILKIWRGGKWEDVTEDFSGLEKEIRDQVAKDVQEKTNQLNKSVSDMEKRAGEVEKKAESLETKANDLNKEIEGLKGGVQSLDQITKEIKETERGTQETLKELKVNGQKVDQTIVQIGKSLEGFNTSISQIKKDAETTSKTVAEQQQTISGFSQSIQKLETTDKTINETLVKQQQSLNGFTNEISQLKKKDGEINETLVKHQQSLNGFTNEISQLKKTDGELKEITVKQEQSIKGISNSIVEVNKNISGQSQKINTLESTVDGNKKLIQKVETDVKNMDTDVINLMRGTKELIPPTYFKGESVALSKDRFNDNAVVDILGAWHGLAYHFTTLKNEGKLNLGDTVTYSVWVRIKGAKDGERMQQSMYDGLGFGPEVESATNQWKQVSGSFKIEQKHLDSKDNVIRVEAWESSHAKGWVYQQSSPMLSVTKKAYPWRQAPEDTVSEGKFTSVTTEIKEEAGRISTKLEKVEARTVGGENWIINTGRNQRPQTIGMVGGAMLNKAGHSFHEDYMIVECTDQTDSFYQFHLDNTKMGDYEKGKDMTFSVDLQNDVHVDFLVFQFINGSWTENLQTGFPAGGWSRRSFTFQIDGRATGWGMRLRFARSEASKGKKFGFKRPKLEKGSVPTDFSKSTYELEQSVDGVTERITKTESIVNDAGDRNYVRNGDFTHYWADNDLGWDKALNGNLRSGNWSTGYNNGTTDPTKGYHMHVNDKKFGYPVVAVINKNGPIVGGKRWLGLSQGMPKSFVNDFQPGDTFTIAVDVWTETANNKLAIGFHHFITGNNTQSFYSGCPELMINPVKKWVRIHFTGKLEARTDMSKAFNLYVYGDRSNDGSECYFKNVSVLKGLMPKTFAPSPEDGVKETLFNEKVTEITKDADGIKTNVKNLTELTTKQGQQITSSETQMKQLSDELSAKMTSKQVEDYVAGVGSTNELRNASFSQNEKYWIFNKTEGATSSIDKNLTYKGNASFLFTSTGLTQNRWFGITGEFIPCQSGEDFVSSAYFITDGKPPAFDAGTGCFIEIEWWSADKKTRIATNRTRVELTNHIWRRFEITTKAPANTGFIRFRVYNERNGRFWMACPMLQRGKVASEFMENPKDITDVDYLREELAKRIATEQYNQKVTELERSIKANKDGIDLRATKTEVYTRVQADGTFAKDAHVKTLEGRIQVNEKNINLSVKENNLIASINLTKETATIQASKINLIGAITAQHFQANTIKGVKYESHNAKDATNRVEIFNSIIKSFGPLDKSRNAQNYAELKEGGLKVYEVAPNGSPYGGKHVEALPGRLNVTSDRWSSAIEPSEFRIWAPNNLATIALGEVPLATDGYGLRLTAPEGIMVQATQGSTRPTIQFNPPEAIYFDGFGNIVGGKYAKDWSTWSIKDAQGRLKYITGVGVGSSQTTEYSSYGGGHAFNHNGTRLCAMWIQGANWMQQFGTHAIFKWQNNARRFEFRTGDDGGWSNATAGSFQNASSLVWKKDISNFEGSALEIILETDIMTYRYKNIESAPFVDVEGNVIESDQEIGEAYGPVRVGVISEFAPKLIANEDGSAVDLYAMISLGWKGIQENHKDIQDKDKRLNDQETRMKDLEITMKNQSDTISTLETKLNQVLELLGKE</sequence>
<name>A0AAW7NIT5_BACCE</name>
<evidence type="ECO:0000259" key="2">
    <source>
        <dbReference type="PROSITE" id="PS51688"/>
    </source>
</evidence>
<feature type="domain" description="Peptidase S74" evidence="2">
    <location>
        <begin position="1919"/>
        <end position="2025"/>
    </location>
</feature>
<gene>
    <name evidence="3" type="ORF">QYM23_17530</name>
</gene>
<dbReference type="Gene3D" id="2.60.120.260">
    <property type="entry name" value="Galactose-binding domain-like"/>
    <property type="match status" value="1"/>
</dbReference>
<reference evidence="3" key="1">
    <citation type="submission" date="2023-07" db="EMBL/GenBank/DDBJ databases">
        <title>Complete genome sequence of Bacillus cereus SRCM126073 isolated from soil.</title>
        <authorList>
            <person name="Yang H.-G."/>
            <person name="Ryu M.-S."/>
            <person name="Ha G.-S."/>
            <person name="Yang H.-J."/>
            <person name="Jeong D.-Y."/>
        </authorList>
    </citation>
    <scope>NUCLEOTIDE SEQUENCE</scope>
    <source>
        <strain evidence="3">SRCM126073</strain>
    </source>
</reference>
<dbReference type="Gene3D" id="1.10.287.950">
    <property type="entry name" value="Methyl-accepting chemotaxis protein"/>
    <property type="match status" value="1"/>
</dbReference>
<evidence type="ECO:0000313" key="3">
    <source>
        <dbReference type="EMBL" id="MDN4874621.1"/>
    </source>
</evidence>
<dbReference type="PANTHER" id="PTHR31915:SF6">
    <property type="entry name" value="SKICH DOMAIN-CONTAINING PROTEIN"/>
    <property type="match status" value="1"/>
</dbReference>
<dbReference type="InterPro" id="IPR007119">
    <property type="entry name" value="Phage_tail_spike_N"/>
</dbReference>
<accession>A0AAW7NIT5</accession>
<dbReference type="SUPFAM" id="SSF57997">
    <property type="entry name" value="Tropomyosin"/>
    <property type="match status" value="1"/>
</dbReference>
<dbReference type="InterPro" id="IPR030392">
    <property type="entry name" value="S74_ICA"/>
</dbReference>
<dbReference type="Proteomes" id="UP001175137">
    <property type="component" value="Unassembled WGS sequence"/>
</dbReference>
<dbReference type="RefSeq" id="WP_243341166.1">
    <property type="nucleotide sequence ID" value="NZ_CP023727.1"/>
</dbReference>
<evidence type="ECO:0000256" key="1">
    <source>
        <dbReference type="SAM" id="Coils"/>
    </source>
</evidence>
<proteinExistence type="predicted"/>
<comment type="caution">
    <text evidence="3">The sequence shown here is derived from an EMBL/GenBank/DDBJ whole genome shotgun (WGS) entry which is preliminary data.</text>
</comment>
<protein>
    <submittedName>
        <fullName evidence="3">Phage tail spike protein</fullName>
    </submittedName>
</protein>
<keyword evidence="1" id="KW-0175">Coiled coil</keyword>
<dbReference type="InterPro" id="IPR051002">
    <property type="entry name" value="UBA_autophagy_assoc_protein"/>
</dbReference>
<feature type="coiled-coil region" evidence="1">
    <location>
        <begin position="2018"/>
        <end position="2052"/>
    </location>
</feature>
<dbReference type="PROSITE" id="PS51688">
    <property type="entry name" value="ICA"/>
    <property type="match status" value="1"/>
</dbReference>
<evidence type="ECO:0000313" key="4">
    <source>
        <dbReference type="Proteomes" id="UP001175137"/>
    </source>
</evidence>
<feature type="coiled-coil region" evidence="1">
    <location>
        <begin position="620"/>
        <end position="668"/>
    </location>
</feature>
<dbReference type="PANTHER" id="PTHR31915">
    <property type="entry name" value="SKICH DOMAIN-CONTAINING PROTEIN"/>
    <property type="match status" value="1"/>
</dbReference>